<feature type="domain" description="Glycosyltransferase RgtA/B/C/D-like" evidence="9">
    <location>
        <begin position="63"/>
        <end position="207"/>
    </location>
</feature>
<feature type="transmembrane region" description="Helical" evidence="8">
    <location>
        <begin position="140"/>
        <end position="157"/>
    </location>
</feature>
<dbReference type="EMBL" id="CP001734">
    <property type="protein sequence ID" value="ACV67625.1"/>
    <property type="molecule type" value="Genomic_DNA"/>
</dbReference>
<dbReference type="GO" id="GO:0009103">
    <property type="term" value="P:lipopolysaccharide biosynthetic process"/>
    <property type="evidence" value="ECO:0007669"/>
    <property type="project" value="UniProtKB-ARBA"/>
</dbReference>
<evidence type="ECO:0000256" key="8">
    <source>
        <dbReference type="SAM" id="Phobius"/>
    </source>
</evidence>
<evidence type="ECO:0000256" key="3">
    <source>
        <dbReference type="ARBA" id="ARBA00022676"/>
    </source>
</evidence>
<keyword evidence="4" id="KW-0808">Transferase</keyword>
<gene>
    <name evidence="10" type="ordered locus">Dret_0323</name>
</gene>
<dbReference type="CAZy" id="GT83">
    <property type="family name" value="Glycosyltransferase Family 83"/>
</dbReference>
<dbReference type="InterPro" id="IPR038731">
    <property type="entry name" value="RgtA/B/C-like"/>
</dbReference>
<dbReference type="AlphaFoldDB" id="C8X000"/>
<dbReference type="InterPro" id="IPR050297">
    <property type="entry name" value="LipidA_mod_glycosyltrf_83"/>
</dbReference>
<dbReference type="GO" id="GO:0016763">
    <property type="term" value="F:pentosyltransferase activity"/>
    <property type="evidence" value="ECO:0007669"/>
    <property type="project" value="TreeGrafter"/>
</dbReference>
<evidence type="ECO:0000256" key="5">
    <source>
        <dbReference type="ARBA" id="ARBA00022692"/>
    </source>
</evidence>
<feature type="transmembrane region" description="Helical" evidence="8">
    <location>
        <begin position="364"/>
        <end position="383"/>
    </location>
</feature>
<feature type="transmembrane region" description="Helical" evidence="8">
    <location>
        <begin position="305"/>
        <end position="324"/>
    </location>
</feature>
<evidence type="ECO:0000256" key="1">
    <source>
        <dbReference type="ARBA" id="ARBA00004651"/>
    </source>
</evidence>
<dbReference type="eggNOG" id="COG1807">
    <property type="taxonomic scope" value="Bacteria"/>
</dbReference>
<feature type="transmembrane region" description="Helical" evidence="8">
    <location>
        <begin position="18"/>
        <end position="40"/>
    </location>
</feature>
<keyword evidence="5 8" id="KW-0812">Transmembrane</keyword>
<dbReference type="STRING" id="485915.Dret_0323"/>
<keyword evidence="6 8" id="KW-1133">Transmembrane helix</keyword>
<dbReference type="KEGG" id="drt:Dret_0323"/>
<reference evidence="10 11" key="2">
    <citation type="journal article" date="2010" name="Stand. Genomic Sci.">
        <title>Complete genome sequence of Desulfohalobium retbaense type strain (HR(100)).</title>
        <authorList>
            <person name="Spring S."/>
            <person name="Nolan M."/>
            <person name="Lapidus A."/>
            <person name="Glavina Del Rio T."/>
            <person name="Copeland A."/>
            <person name="Tice H."/>
            <person name="Cheng J.F."/>
            <person name="Lucas S."/>
            <person name="Land M."/>
            <person name="Chen F."/>
            <person name="Bruce D."/>
            <person name="Goodwin L."/>
            <person name="Pitluck S."/>
            <person name="Ivanova N."/>
            <person name="Mavromatis K."/>
            <person name="Mikhailova N."/>
            <person name="Pati A."/>
            <person name="Chen A."/>
            <person name="Palaniappan K."/>
            <person name="Hauser L."/>
            <person name="Chang Y.J."/>
            <person name="Jeffries C.D."/>
            <person name="Munk C."/>
            <person name="Kiss H."/>
            <person name="Chain P."/>
            <person name="Han C."/>
            <person name="Brettin T."/>
            <person name="Detter J.C."/>
            <person name="Schuler E."/>
            <person name="Goker M."/>
            <person name="Rohde M."/>
            <person name="Bristow J."/>
            <person name="Eisen J.A."/>
            <person name="Markowitz V."/>
            <person name="Hugenholtz P."/>
            <person name="Kyrpides N.C."/>
            <person name="Klenk H.P."/>
        </authorList>
    </citation>
    <scope>NUCLEOTIDE SEQUENCE [LARGE SCALE GENOMIC DNA]</scope>
    <source>
        <strain evidence="10 11">DSM 5692</strain>
    </source>
</reference>
<dbReference type="PANTHER" id="PTHR33908:SF11">
    <property type="entry name" value="MEMBRANE PROTEIN"/>
    <property type="match status" value="1"/>
</dbReference>
<feature type="transmembrane region" description="Helical" evidence="8">
    <location>
        <begin position="60"/>
        <end position="78"/>
    </location>
</feature>
<keyword evidence="11" id="KW-1185">Reference proteome</keyword>
<comment type="subcellular location">
    <subcellularLocation>
        <location evidence="1">Cell membrane</location>
        <topology evidence="1">Multi-pass membrane protein</topology>
    </subcellularLocation>
</comment>
<keyword evidence="7 8" id="KW-0472">Membrane</keyword>
<dbReference type="PANTHER" id="PTHR33908">
    <property type="entry name" value="MANNOSYLTRANSFERASE YKCB-RELATED"/>
    <property type="match status" value="1"/>
</dbReference>
<evidence type="ECO:0000256" key="4">
    <source>
        <dbReference type="ARBA" id="ARBA00022679"/>
    </source>
</evidence>
<keyword evidence="3 10" id="KW-0328">Glycosyltransferase</keyword>
<evidence type="ECO:0000313" key="10">
    <source>
        <dbReference type="EMBL" id="ACV67625.1"/>
    </source>
</evidence>
<feature type="transmembrane region" description="Helical" evidence="8">
    <location>
        <begin position="90"/>
        <end position="109"/>
    </location>
</feature>
<evidence type="ECO:0000256" key="7">
    <source>
        <dbReference type="ARBA" id="ARBA00023136"/>
    </source>
</evidence>
<dbReference type="HOGENOM" id="CLU_016165_3_0_7"/>
<dbReference type="OrthoDB" id="9802649at2"/>
<feature type="transmembrane region" description="Helical" evidence="8">
    <location>
        <begin position="163"/>
        <end position="194"/>
    </location>
</feature>
<reference evidence="11" key="1">
    <citation type="submission" date="2009-09" db="EMBL/GenBank/DDBJ databases">
        <title>The complete chromosome of Desulfohalobium retbaense DSM 5692.</title>
        <authorList>
            <consortium name="US DOE Joint Genome Institute (JGI-PGF)"/>
            <person name="Lucas S."/>
            <person name="Copeland A."/>
            <person name="Lapidus A."/>
            <person name="Glavina del Rio T."/>
            <person name="Dalin E."/>
            <person name="Tice H."/>
            <person name="Bruce D."/>
            <person name="Goodwin L."/>
            <person name="Pitluck S."/>
            <person name="Kyrpides N."/>
            <person name="Mavromatis K."/>
            <person name="Ivanova N."/>
            <person name="Mikhailova N."/>
            <person name="Munk A.C."/>
            <person name="Brettin T."/>
            <person name="Detter J.C."/>
            <person name="Han C."/>
            <person name="Tapia R."/>
            <person name="Larimer F."/>
            <person name="Land M."/>
            <person name="Hauser L."/>
            <person name="Markowitz V."/>
            <person name="Cheng J.-F."/>
            <person name="Hugenholtz P."/>
            <person name="Woyke T."/>
            <person name="Wu D."/>
            <person name="Spring S."/>
            <person name="Klenk H.-P."/>
            <person name="Eisen J.A."/>
        </authorList>
    </citation>
    <scope>NUCLEOTIDE SEQUENCE [LARGE SCALE GENOMIC DNA]</scope>
    <source>
        <strain evidence="11">DSM 5692</strain>
    </source>
</reference>
<feature type="transmembrane region" description="Helical" evidence="8">
    <location>
        <begin position="264"/>
        <end position="284"/>
    </location>
</feature>
<evidence type="ECO:0000259" key="9">
    <source>
        <dbReference type="Pfam" id="PF13231"/>
    </source>
</evidence>
<protein>
    <submittedName>
        <fullName evidence="10">Dolichyl-phosphate-mannose-protein mannosyltransferase family protein</fullName>
    </submittedName>
</protein>
<name>C8X000_DESRD</name>
<feature type="transmembrane region" description="Helical" evidence="8">
    <location>
        <begin position="115"/>
        <end position="133"/>
    </location>
</feature>
<evidence type="ECO:0000256" key="6">
    <source>
        <dbReference type="ARBA" id="ARBA00022989"/>
    </source>
</evidence>
<feature type="transmembrane region" description="Helical" evidence="8">
    <location>
        <begin position="330"/>
        <end position="352"/>
    </location>
</feature>
<evidence type="ECO:0000256" key="2">
    <source>
        <dbReference type="ARBA" id="ARBA00022475"/>
    </source>
</evidence>
<feature type="transmembrane region" description="Helical" evidence="8">
    <location>
        <begin position="206"/>
        <end position="228"/>
    </location>
</feature>
<dbReference type="RefSeq" id="WP_015750784.1">
    <property type="nucleotide sequence ID" value="NC_013223.1"/>
</dbReference>
<sequence length="528" mass="60117">MPQTQSLFARHLQRRPGLWAGVIICVTTLVRVWFVASGQLDLVQDEAHYWDWTRHLQLSYYSKGPLIAYLIALGTKIFGATELGVRSMAIAGSAAIQGVVYWGLARLWGRPLTGLWALVIANTMLLFMAAGVLMTTDNPLLLSWVVGLFALYAASVREENSRRYFWILALAIAFGTWAKYMMVVFPLIAVLYSAGVQRQAMLPQRYWRRLVLACLGGVVVGLLPIVLWNAGHDWVGFRHVLHRGGVGGAGLLEWFDWEEFPEYLGSQVGVLTPWWFVFLLFGAWGAVKRLQRPGADGMGLQRRQAWLLTVGFWPVWLFFLIWSLHTHIEANWSAVSYGAGILLAALAWERYWNTASGRHKKLRYLWPCLGVLLFILVHMQNLLPLPAEYNPAARLKGWSDLGAQVQTLKREEFALPQRVFVFSDRYNTTAALSFYVPGQKRAFCVNTGRRLNQYDFWPGPVKRHGWDAIYVRQELGESMAPEVRKMFARVSERIDYRSQHRGQSAQGFSIYLCYGFHGPWPEPPQGSF</sequence>
<organism evidence="10 11">
    <name type="scientific">Desulfohalobium retbaense (strain ATCC 49708 / DSM 5692 / JCM 16813 / HR100)</name>
    <dbReference type="NCBI Taxonomy" id="485915"/>
    <lineage>
        <taxon>Bacteria</taxon>
        <taxon>Pseudomonadati</taxon>
        <taxon>Thermodesulfobacteriota</taxon>
        <taxon>Desulfovibrionia</taxon>
        <taxon>Desulfovibrionales</taxon>
        <taxon>Desulfohalobiaceae</taxon>
        <taxon>Desulfohalobium</taxon>
    </lineage>
</organism>
<dbReference type="Proteomes" id="UP000001052">
    <property type="component" value="Chromosome"/>
</dbReference>
<evidence type="ECO:0000313" key="11">
    <source>
        <dbReference type="Proteomes" id="UP000001052"/>
    </source>
</evidence>
<accession>C8X000</accession>
<proteinExistence type="predicted"/>
<dbReference type="Pfam" id="PF13231">
    <property type="entry name" value="PMT_2"/>
    <property type="match status" value="1"/>
</dbReference>
<dbReference type="GO" id="GO:0005886">
    <property type="term" value="C:plasma membrane"/>
    <property type="evidence" value="ECO:0007669"/>
    <property type="project" value="UniProtKB-SubCell"/>
</dbReference>
<keyword evidence="2" id="KW-1003">Cell membrane</keyword>